<proteinExistence type="predicted"/>
<sequence length="198" mass="23311">MVEINVILYYVIYTKYNTKSYYIRALYITCAHYIRKSIIFYLSTSPSLYCNNCASKCIIRQIIYYYDPQGFETLDKISTGASTLIYYVCWKNTSKFAIKKFVINSNKEAIVDEIHLTGLVNPHPNIIQFYGVTKLNEGGTLGKYLRDNTITFKWESQLKFAKEISSAILWLHVDKFIYTRRPSSRKYLNTKRYNKISR</sequence>
<dbReference type="OrthoDB" id="10261027at2759"/>
<dbReference type="EMBL" id="CAGKOT010000103">
    <property type="protein sequence ID" value="CAB5395776.1"/>
    <property type="molecule type" value="Genomic_DNA"/>
</dbReference>
<evidence type="ECO:0000313" key="2">
    <source>
        <dbReference type="EMBL" id="CAB5395776.1"/>
    </source>
</evidence>
<dbReference type="VEuPathDB" id="FungiDB:RhiirFUN_008451"/>
<dbReference type="Proteomes" id="UP000684084">
    <property type="component" value="Unassembled WGS sequence"/>
</dbReference>
<dbReference type="InterPro" id="IPR001245">
    <property type="entry name" value="Ser-Thr/Tyr_kinase_cat_dom"/>
</dbReference>
<accession>A0A916EKM7</accession>
<dbReference type="GO" id="GO:0005524">
    <property type="term" value="F:ATP binding"/>
    <property type="evidence" value="ECO:0007669"/>
    <property type="project" value="InterPro"/>
</dbReference>
<gene>
    <name evidence="2" type="ORF">CHRIB12_LOCUS24014</name>
</gene>
<dbReference type="PROSITE" id="PS50011">
    <property type="entry name" value="PROTEIN_KINASE_DOM"/>
    <property type="match status" value="1"/>
</dbReference>
<dbReference type="Pfam" id="PF07714">
    <property type="entry name" value="PK_Tyr_Ser-Thr"/>
    <property type="match status" value="1"/>
</dbReference>
<comment type="caution">
    <text evidence="2">The sequence shown here is derived from an EMBL/GenBank/DDBJ whole genome shotgun (WGS) entry which is preliminary data.</text>
</comment>
<evidence type="ECO:0000259" key="1">
    <source>
        <dbReference type="PROSITE" id="PS50011"/>
    </source>
</evidence>
<dbReference type="AlphaFoldDB" id="A0A916EKM7"/>
<organism evidence="2 3">
    <name type="scientific">Rhizophagus irregularis</name>
    <dbReference type="NCBI Taxonomy" id="588596"/>
    <lineage>
        <taxon>Eukaryota</taxon>
        <taxon>Fungi</taxon>
        <taxon>Fungi incertae sedis</taxon>
        <taxon>Mucoromycota</taxon>
        <taxon>Glomeromycotina</taxon>
        <taxon>Glomeromycetes</taxon>
        <taxon>Glomerales</taxon>
        <taxon>Glomeraceae</taxon>
        <taxon>Rhizophagus</taxon>
    </lineage>
</organism>
<evidence type="ECO:0000313" key="3">
    <source>
        <dbReference type="Proteomes" id="UP000684084"/>
    </source>
</evidence>
<dbReference type="GO" id="GO:0004672">
    <property type="term" value="F:protein kinase activity"/>
    <property type="evidence" value="ECO:0007669"/>
    <property type="project" value="InterPro"/>
</dbReference>
<reference evidence="2" key="1">
    <citation type="submission" date="2020-05" db="EMBL/GenBank/DDBJ databases">
        <authorList>
            <person name="Rincon C."/>
            <person name="Sanders R I."/>
            <person name="Robbins C."/>
            <person name="Chaturvedi A."/>
        </authorList>
    </citation>
    <scope>NUCLEOTIDE SEQUENCE</scope>
    <source>
        <strain evidence="2">CHB12</strain>
    </source>
</reference>
<protein>
    <recommendedName>
        <fullName evidence="1">Protein kinase domain-containing protein</fullName>
    </recommendedName>
</protein>
<feature type="domain" description="Protein kinase" evidence="1">
    <location>
        <begin position="71"/>
        <end position="198"/>
    </location>
</feature>
<name>A0A916EKM7_9GLOM</name>
<dbReference type="InterPro" id="IPR000719">
    <property type="entry name" value="Prot_kinase_dom"/>
</dbReference>